<name>A0AAE8ZS64_CAEBR</name>
<dbReference type="Proteomes" id="UP000827892">
    <property type="component" value="Chromosome X"/>
</dbReference>
<accession>A0AAE8ZS64</accession>
<organism evidence="7 8">
    <name type="scientific">Caenorhabditis briggsae</name>
    <dbReference type="NCBI Taxonomy" id="6238"/>
    <lineage>
        <taxon>Eukaryota</taxon>
        <taxon>Metazoa</taxon>
        <taxon>Ecdysozoa</taxon>
        <taxon>Nematoda</taxon>
        <taxon>Chromadorea</taxon>
        <taxon>Rhabditida</taxon>
        <taxon>Rhabditina</taxon>
        <taxon>Rhabditomorpha</taxon>
        <taxon>Rhabditoidea</taxon>
        <taxon>Rhabditidae</taxon>
        <taxon>Peloderinae</taxon>
        <taxon>Caenorhabditis</taxon>
    </lineage>
</organism>
<keyword evidence="5" id="KW-0067">ATP-binding</keyword>
<dbReference type="SUPFAM" id="SSF56112">
    <property type="entry name" value="Protein kinase-like (PK-like)"/>
    <property type="match status" value="1"/>
</dbReference>
<evidence type="ECO:0000256" key="3">
    <source>
        <dbReference type="ARBA" id="ARBA00022741"/>
    </source>
</evidence>
<evidence type="ECO:0000256" key="5">
    <source>
        <dbReference type="ARBA" id="ARBA00022840"/>
    </source>
</evidence>
<evidence type="ECO:0000256" key="1">
    <source>
        <dbReference type="ARBA" id="ARBA00022527"/>
    </source>
</evidence>
<evidence type="ECO:0000256" key="4">
    <source>
        <dbReference type="ARBA" id="ARBA00022777"/>
    </source>
</evidence>
<keyword evidence="4" id="KW-0418">Kinase</keyword>
<dbReference type="SMART" id="SM00220">
    <property type="entry name" value="S_TKc"/>
    <property type="match status" value="1"/>
</dbReference>
<protein>
    <recommendedName>
        <fullName evidence="6">Protein kinase domain-containing protein</fullName>
    </recommendedName>
</protein>
<dbReference type="InterPro" id="IPR050108">
    <property type="entry name" value="CDK"/>
</dbReference>
<evidence type="ECO:0000313" key="8">
    <source>
        <dbReference type="Proteomes" id="UP000827892"/>
    </source>
</evidence>
<evidence type="ECO:0000313" key="7">
    <source>
        <dbReference type="EMBL" id="ULT83717.1"/>
    </source>
</evidence>
<keyword evidence="1" id="KW-0723">Serine/threonine-protein kinase</keyword>
<dbReference type="AlphaFoldDB" id="A0AAE8ZS64"/>
<dbReference type="Pfam" id="PF00069">
    <property type="entry name" value="Pkinase"/>
    <property type="match status" value="1"/>
</dbReference>
<dbReference type="PROSITE" id="PS50011">
    <property type="entry name" value="PROTEIN_KINASE_DOM"/>
    <property type="match status" value="1"/>
</dbReference>
<keyword evidence="3" id="KW-0547">Nucleotide-binding</keyword>
<dbReference type="EMBL" id="CP090896">
    <property type="protein sequence ID" value="ULT83717.1"/>
    <property type="molecule type" value="Genomic_DNA"/>
</dbReference>
<keyword evidence="2" id="KW-0808">Transferase</keyword>
<proteinExistence type="predicted"/>
<reference evidence="7 8" key="1">
    <citation type="submission" date="2022-05" db="EMBL/GenBank/DDBJ databases">
        <title>Chromosome-level reference genomes for two strains of Caenorhabditis briggsae: an improved platform for comparative genomics.</title>
        <authorList>
            <person name="Stevens L."/>
            <person name="Andersen E.C."/>
        </authorList>
    </citation>
    <scope>NUCLEOTIDE SEQUENCE [LARGE SCALE GENOMIC DNA]</scope>
    <source>
        <strain evidence="7">QX1410_ONT</strain>
        <tissue evidence="7">Whole-organism</tissue>
    </source>
</reference>
<sequence length="240" mass="27246">MDARWFPRVPPNSRDDEDKVFLVQSTTSNQNYAMKTSIRRSKDDRIPRSILKEVLMVHHMEHKNVISFIECFSTKTPQKLSPTVGTPGYVAPELLLGSENYGAEIDIWSAGIVVAEIILGEEVIPGGTTRGQLNSIGRVFGGQPLSKWVRWGQFPLLQRYSREVTYSERGSIQNKLDQLPDTEKVNGARLIKKMLQLCPRKRVKACRAQTNSWFLTTPPPAETIPEVVRAVMTQRDVLRR</sequence>
<dbReference type="Gene3D" id="3.30.200.20">
    <property type="entry name" value="Phosphorylase Kinase, domain 1"/>
    <property type="match status" value="1"/>
</dbReference>
<dbReference type="InterPro" id="IPR000719">
    <property type="entry name" value="Prot_kinase_dom"/>
</dbReference>
<feature type="domain" description="Protein kinase" evidence="6">
    <location>
        <begin position="1"/>
        <end position="214"/>
    </location>
</feature>
<evidence type="ECO:0000259" key="6">
    <source>
        <dbReference type="PROSITE" id="PS50011"/>
    </source>
</evidence>
<dbReference type="Gene3D" id="1.10.510.10">
    <property type="entry name" value="Transferase(Phosphotransferase) domain 1"/>
    <property type="match status" value="1"/>
</dbReference>
<gene>
    <name evidence="7" type="ORF">L3Y34_012760</name>
</gene>
<dbReference type="PANTHER" id="PTHR24056">
    <property type="entry name" value="CELL DIVISION PROTEIN KINASE"/>
    <property type="match status" value="1"/>
</dbReference>
<dbReference type="InterPro" id="IPR011009">
    <property type="entry name" value="Kinase-like_dom_sf"/>
</dbReference>
<evidence type="ECO:0000256" key="2">
    <source>
        <dbReference type="ARBA" id="ARBA00022679"/>
    </source>
</evidence>
<dbReference type="GO" id="GO:0005524">
    <property type="term" value="F:ATP binding"/>
    <property type="evidence" value="ECO:0007669"/>
    <property type="project" value="UniProtKB-KW"/>
</dbReference>
<dbReference type="GO" id="GO:0004674">
    <property type="term" value="F:protein serine/threonine kinase activity"/>
    <property type="evidence" value="ECO:0007669"/>
    <property type="project" value="UniProtKB-KW"/>
</dbReference>